<protein>
    <submittedName>
        <fullName evidence="1">Uncharacterized protein</fullName>
    </submittedName>
</protein>
<evidence type="ECO:0000313" key="2">
    <source>
        <dbReference type="Proteomes" id="UP001174934"/>
    </source>
</evidence>
<dbReference type="AlphaFoldDB" id="A0AA39X0H1"/>
<proteinExistence type="predicted"/>
<gene>
    <name evidence="1" type="ORF">B0T17DRAFT_492239</name>
</gene>
<name>A0AA39X0H1_9PEZI</name>
<evidence type="ECO:0000313" key="1">
    <source>
        <dbReference type="EMBL" id="KAK0624976.1"/>
    </source>
</evidence>
<reference evidence="1" key="1">
    <citation type="submission" date="2023-06" db="EMBL/GenBank/DDBJ databases">
        <title>Genome-scale phylogeny and comparative genomics of the fungal order Sordariales.</title>
        <authorList>
            <consortium name="Lawrence Berkeley National Laboratory"/>
            <person name="Hensen N."/>
            <person name="Bonometti L."/>
            <person name="Westerberg I."/>
            <person name="Brannstrom I.O."/>
            <person name="Guillou S."/>
            <person name="Cros-Aarteil S."/>
            <person name="Calhoun S."/>
            <person name="Haridas S."/>
            <person name="Kuo A."/>
            <person name="Mondo S."/>
            <person name="Pangilinan J."/>
            <person name="Riley R."/>
            <person name="LaButti K."/>
            <person name="Andreopoulos B."/>
            <person name="Lipzen A."/>
            <person name="Chen C."/>
            <person name="Yanf M."/>
            <person name="Daum C."/>
            <person name="Ng V."/>
            <person name="Clum A."/>
            <person name="Steindorff A."/>
            <person name="Ohm R."/>
            <person name="Martin F."/>
            <person name="Silar P."/>
            <person name="Natvig D."/>
            <person name="Lalanne C."/>
            <person name="Gautier V."/>
            <person name="Ament-velasquez S.L."/>
            <person name="Kruys A."/>
            <person name="Hutchinson M.I."/>
            <person name="Powell A.J."/>
            <person name="Barry K."/>
            <person name="Miller A.N."/>
            <person name="Grigoriev I.V."/>
            <person name="Debuchy R."/>
            <person name="Gladieux P."/>
            <person name="Thoren M.H."/>
            <person name="Johannesson H."/>
        </authorList>
    </citation>
    <scope>NUCLEOTIDE SEQUENCE</scope>
    <source>
        <strain evidence="1">SMH3391-2</strain>
    </source>
</reference>
<organism evidence="1 2">
    <name type="scientific">Bombardia bombarda</name>
    <dbReference type="NCBI Taxonomy" id="252184"/>
    <lineage>
        <taxon>Eukaryota</taxon>
        <taxon>Fungi</taxon>
        <taxon>Dikarya</taxon>
        <taxon>Ascomycota</taxon>
        <taxon>Pezizomycotina</taxon>
        <taxon>Sordariomycetes</taxon>
        <taxon>Sordariomycetidae</taxon>
        <taxon>Sordariales</taxon>
        <taxon>Lasiosphaeriaceae</taxon>
        <taxon>Bombardia</taxon>
    </lineage>
</organism>
<comment type="caution">
    <text evidence="1">The sequence shown here is derived from an EMBL/GenBank/DDBJ whole genome shotgun (WGS) entry which is preliminary data.</text>
</comment>
<accession>A0AA39X0H1</accession>
<keyword evidence="2" id="KW-1185">Reference proteome</keyword>
<dbReference type="Proteomes" id="UP001174934">
    <property type="component" value="Unassembled WGS sequence"/>
</dbReference>
<feature type="non-terminal residue" evidence="1">
    <location>
        <position position="249"/>
    </location>
</feature>
<dbReference type="EMBL" id="JAULSR010000003">
    <property type="protein sequence ID" value="KAK0624976.1"/>
    <property type="molecule type" value="Genomic_DNA"/>
</dbReference>
<sequence>DTIITLYPERLDENNEARLQDHILNSVCNNKDIQDEEDNLNMDLLVEVILKSCMSFEAKAFVQFLDPDDPKDSHDVEVTYTKAYSNSIAELYVQVTERFDTLRQGLGSLSKDPGAFYRDVKQETKILIRVDDNIGEIGMIKRILLNQAGAFNMFLQAVYGRAGRRGDSHPNMNDDDNAFVLTSLETFSQLESEAERVREMVTTLLDLRQREASIEDSLSMGEQSTMLFIFTTVAVLFVSLKTRPPGFCL</sequence>